<sequence>MIKRVVTCLCFLAITFYSNMLYCQATFSQVDYDRSVSFPSPTAASLGKFGFIPISFSSGTVNISLPVWSIQERGVQADISLNYNNNGLRVAEEASWVGFGWSLTANATISRIIRGNPDLEGSVLQNNNGGKTYDQIGSQQGIDNLTANRITEGFYDGEPDLFSFNLGNFSGKFVMSQGNAVQLSYQNISIKRVGDNFVITTDDGVKYEFAKREITVLNNAAETYNYPPYVSTWLLTSITSANGSEVIEYIYGEQPEIIQSASNFSIQHTFDGNPPPYTDGCLNKSNNISNSGLTTVTSWRLEKIRSRTTEVLFIPQQQDRLDLYGSSKALSEIHIIDRYSSEIIRKFKFNYDYFGNQADKNSARLKLKSFIQTGINGIVKKPHYFDYYEGTFPSKIGFEQDHWGYYNASGNQSLIPHIYEWQNYGYAIREPNETASRTGMLKKIIYPTKGFSVFTYQQNQYLSGSQSVAGPGLRVTQIEDFDGRLSSFRRYQYDEPIFYGEPFYVKYYTLNNCVCQPIPEGGCMWNMVSCSHYVISGANNSLFAGLSGFALAYRKVVEIAGLSNQVGSTEYIYEASDQYYLDRDIRLKATLVKNKDGDIVKSTVNEYQVVNDRLLYAFRPELTHRKVQCEFFGETPRDPLYDYILNDYNVDAMYAIFSRWVYLKRTTNTDYDLNGEEISTNYSEYTYGSASHRYYTRIEHTQSDGDKLIEFFKYPLDYVLTSDFGSDSYYNALKRLVLQNNVRSIVEYQSIRKTYSGLESVIAAKLLLYREFIEAQNIQVADVYSMESTVPQPVSQSYTSGNTFVFSNLPYTKILSYDYDALGNLLSKQTAHEVTSYLWGYNNTLPILEVKGVPYSILYNAYSESGQSLTALRNHPTVSKFPITTFTHKPLVGISVITDPNLKTNSYTYDELGRLEVLTDADNNIVQTYNYNFKSNFK</sequence>
<feature type="chain" id="PRO_5012775430" evidence="1">
    <location>
        <begin position="26"/>
        <end position="938"/>
    </location>
</feature>
<keyword evidence="3" id="KW-1185">Reference proteome</keyword>
<dbReference type="EMBL" id="FUZU01000001">
    <property type="protein sequence ID" value="SKC46120.1"/>
    <property type="molecule type" value="Genomic_DNA"/>
</dbReference>
<gene>
    <name evidence="2" type="ORF">SAMN05660236_0730</name>
</gene>
<evidence type="ECO:0000256" key="1">
    <source>
        <dbReference type="SAM" id="SignalP"/>
    </source>
</evidence>
<evidence type="ECO:0000313" key="2">
    <source>
        <dbReference type="EMBL" id="SKC46120.1"/>
    </source>
</evidence>
<feature type="signal peptide" evidence="1">
    <location>
        <begin position="1"/>
        <end position="25"/>
    </location>
</feature>
<name>A0A1T5J3Y6_9BACT</name>
<dbReference type="OrthoDB" id="9814627at2"/>
<dbReference type="RefSeq" id="WP_143785590.1">
    <property type="nucleotide sequence ID" value="NZ_FUZU01000001.1"/>
</dbReference>
<reference evidence="2 3" key="1">
    <citation type="submission" date="2017-02" db="EMBL/GenBank/DDBJ databases">
        <authorList>
            <person name="Peterson S.W."/>
        </authorList>
    </citation>
    <scope>NUCLEOTIDE SEQUENCE [LARGE SCALE GENOMIC DNA]</scope>
    <source>
        <strain evidence="2 3">DSM 25262</strain>
    </source>
</reference>
<dbReference type="STRING" id="688867.SAMN05660236_0730"/>
<dbReference type="AlphaFoldDB" id="A0A1T5J3Y6"/>
<accession>A0A1T5J3Y6</accession>
<evidence type="ECO:0000313" key="3">
    <source>
        <dbReference type="Proteomes" id="UP000190961"/>
    </source>
</evidence>
<keyword evidence="1" id="KW-0732">Signal</keyword>
<organism evidence="2 3">
    <name type="scientific">Ohtaekwangia koreensis</name>
    <dbReference type="NCBI Taxonomy" id="688867"/>
    <lineage>
        <taxon>Bacteria</taxon>
        <taxon>Pseudomonadati</taxon>
        <taxon>Bacteroidota</taxon>
        <taxon>Cytophagia</taxon>
        <taxon>Cytophagales</taxon>
        <taxon>Fulvivirgaceae</taxon>
        <taxon>Ohtaekwangia</taxon>
    </lineage>
</organism>
<dbReference type="Proteomes" id="UP000190961">
    <property type="component" value="Unassembled WGS sequence"/>
</dbReference>
<protein>
    <submittedName>
        <fullName evidence="2">YD repeat-containing protein</fullName>
    </submittedName>
</protein>
<proteinExistence type="predicted"/>